<dbReference type="OrthoDB" id="5483897at2"/>
<dbReference type="Pfam" id="PF00501">
    <property type="entry name" value="AMP-binding"/>
    <property type="match status" value="1"/>
</dbReference>
<keyword evidence="2" id="KW-0436">Ligase</keyword>
<dbReference type="PROSITE" id="PS00455">
    <property type="entry name" value="AMP_BINDING"/>
    <property type="match status" value="1"/>
</dbReference>
<dbReference type="InterPro" id="IPR042099">
    <property type="entry name" value="ANL_N_sf"/>
</dbReference>
<feature type="domain" description="AMP-binding enzyme C-terminal" evidence="6">
    <location>
        <begin position="453"/>
        <end position="535"/>
    </location>
</feature>
<dbReference type="PANTHER" id="PTHR43859:SF4">
    <property type="entry name" value="BUTANOATE--COA LIGASE AAE1-RELATED"/>
    <property type="match status" value="1"/>
</dbReference>
<dbReference type="PANTHER" id="PTHR43859">
    <property type="entry name" value="ACYL-ACTIVATING ENZYME"/>
    <property type="match status" value="1"/>
</dbReference>
<dbReference type="InterPro" id="IPR020845">
    <property type="entry name" value="AMP-binding_CS"/>
</dbReference>
<dbReference type="Gene3D" id="3.40.50.12780">
    <property type="entry name" value="N-terminal domain of ligase-like"/>
    <property type="match status" value="1"/>
</dbReference>
<evidence type="ECO:0000256" key="4">
    <source>
        <dbReference type="ARBA" id="ARBA00023098"/>
    </source>
</evidence>
<dbReference type="Pfam" id="PF13193">
    <property type="entry name" value="AMP-binding_C"/>
    <property type="match status" value="1"/>
</dbReference>
<dbReference type="NCBIfam" id="NF004837">
    <property type="entry name" value="PRK06187.1"/>
    <property type="match status" value="1"/>
</dbReference>
<dbReference type="STRING" id="1121416.SAMN02745220_04058"/>
<evidence type="ECO:0000313" key="8">
    <source>
        <dbReference type="Proteomes" id="UP000184603"/>
    </source>
</evidence>
<organism evidence="7 8">
    <name type="scientific">Desulfopila aestuarii DSM 18488</name>
    <dbReference type="NCBI Taxonomy" id="1121416"/>
    <lineage>
        <taxon>Bacteria</taxon>
        <taxon>Pseudomonadati</taxon>
        <taxon>Thermodesulfobacteriota</taxon>
        <taxon>Desulfobulbia</taxon>
        <taxon>Desulfobulbales</taxon>
        <taxon>Desulfocapsaceae</taxon>
        <taxon>Desulfopila</taxon>
    </lineage>
</organism>
<keyword evidence="4" id="KW-0443">Lipid metabolism</keyword>
<evidence type="ECO:0000256" key="1">
    <source>
        <dbReference type="ARBA" id="ARBA00006432"/>
    </source>
</evidence>
<protein>
    <submittedName>
        <fullName evidence="7">Fatty-acyl-CoA synthase</fullName>
    </submittedName>
</protein>
<dbReference type="GO" id="GO:0016874">
    <property type="term" value="F:ligase activity"/>
    <property type="evidence" value="ECO:0007669"/>
    <property type="project" value="UniProtKB-KW"/>
</dbReference>
<dbReference type="RefSeq" id="WP_073615490.1">
    <property type="nucleotide sequence ID" value="NZ_FRFE01000026.1"/>
</dbReference>
<evidence type="ECO:0000313" key="7">
    <source>
        <dbReference type="EMBL" id="SHO51545.1"/>
    </source>
</evidence>
<evidence type="ECO:0000259" key="5">
    <source>
        <dbReference type="Pfam" id="PF00501"/>
    </source>
</evidence>
<dbReference type="InterPro" id="IPR025110">
    <property type="entry name" value="AMP-bd_C"/>
</dbReference>
<dbReference type="GO" id="GO:0006631">
    <property type="term" value="P:fatty acid metabolic process"/>
    <property type="evidence" value="ECO:0007669"/>
    <property type="project" value="UniProtKB-KW"/>
</dbReference>
<sequence>MGVKIIEKSASAYTYPLLIKNILTAPLRYAPEQEIVYRDSHRYTYREFAKRVARLAHALGDIGICAGDTVAVLDWDSHRYLECYFAVPMMGAILHTLNFRLSPEQLAYTINHAEDDVIIVHQDFLPVFEQIRPLLGREIKVVSIAEGEQEFQLPEAVGEYEELLSWKSDDYIFPDFDENAAATIFYTTGTTGRPKGVSFSHRQIVLHTYGFISGLCAFESFVSVNSGDVYLPLTPMFHVHAWGMPYLFTMLGAKQVYPGRYEPAKILELVAREGATFSHCVPTIMHMILSDPSAEVTDLSGWKVVIGGSALSQGLCVEAEKRGINLFAAYGMSETCPLLTIAIPKAHMLQQEGDLTIIRCRTGLPVPMVDMEIVDPDGKPLVRDGKQKGEVVVRSPWLAQAYVKDPEKSEELWRDGWLHTGDVGVIDPEGYLQITDRIKDVIKTGGEWISSLELEDLISRHEAVSEAAVIGVPHEKWGERPVTLVVLKQGFGRAVTEEELKELYEESAESGLIPKYGIPDRVLIVSSIAKTSVGKLNKKALRETYRTALSN</sequence>
<dbReference type="CDD" id="cd12119">
    <property type="entry name" value="ttLC_FACS_AlkK_like"/>
    <property type="match status" value="1"/>
</dbReference>
<accession>A0A1M7YFX6</accession>
<gene>
    <name evidence="7" type="ORF">SAMN02745220_04058</name>
</gene>
<dbReference type="AlphaFoldDB" id="A0A1M7YFX6"/>
<dbReference type="EMBL" id="FRFE01000026">
    <property type="protein sequence ID" value="SHO51545.1"/>
    <property type="molecule type" value="Genomic_DNA"/>
</dbReference>
<proteinExistence type="inferred from homology"/>
<evidence type="ECO:0000259" key="6">
    <source>
        <dbReference type="Pfam" id="PF13193"/>
    </source>
</evidence>
<dbReference type="InterPro" id="IPR000873">
    <property type="entry name" value="AMP-dep_synth/lig_dom"/>
</dbReference>
<keyword evidence="3" id="KW-0276">Fatty acid metabolism</keyword>
<comment type="similarity">
    <text evidence="1">Belongs to the ATP-dependent AMP-binding enzyme family.</text>
</comment>
<dbReference type="Gene3D" id="3.30.300.30">
    <property type="match status" value="1"/>
</dbReference>
<keyword evidence="8" id="KW-1185">Reference proteome</keyword>
<name>A0A1M7YFX6_9BACT</name>
<feature type="domain" description="AMP-dependent synthetase/ligase" evidence="5">
    <location>
        <begin position="31"/>
        <end position="402"/>
    </location>
</feature>
<dbReference type="Proteomes" id="UP000184603">
    <property type="component" value="Unassembled WGS sequence"/>
</dbReference>
<dbReference type="InterPro" id="IPR045851">
    <property type="entry name" value="AMP-bd_C_sf"/>
</dbReference>
<evidence type="ECO:0000256" key="3">
    <source>
        <dbReference type="ARBA" id="ARBA00022832"/>
    </source>
</evidence>
<evidence type="ECO:0000256" key="2">
    <source>
        <dbReference type="ARBA" id="ARBA00022598"/>
    </source>
</evidence>
<dbReference type="SUPFAM" id="SSF56801">
    <property type="entry name" value="Acetyl-CoA synthetase-like"/>
    <property type="match status" value="1"/>
</dbReference>
<reference evidence="7 8" key="1">
    <citation type="submission" date="2016-12" db="EMBL/GenBank/DDBJ databases">
        <authorList>
            <person name="Song W.-J."/>
            <person name="Kurnit D.M."/>
        </authorList>
    </citation>
    <scope>NUCLEOTIDE SEQUENCE [LARGE SCALE GENOMIC DNA]</scope>
    <source>
        <strain evidence="7 8">DSM 18488</strain>
    </source>
</reference>